<feature type="transmembrane region" description="Helical" evidence="5">
    <location>
        <begin position="52"/>
        <end position="73"/>
    </location>
</feature>
<dbReference type="OrthoDB" id="343936at2"/>
<dbReference type="InterPro" id="IPR023352">
    <property type="entry name" value="MAPEG-like_dom_sf"/>
</dbReference>
<evidence type="ECO:0000256" key="4">
    <source>
        <dbReference type="ARBA" id="ARBA00023136"/>
    </source>
</evidence>
<dbReference type="GO" id="GO:0016020">
    <property type="term" value="C:membrane"/>
    <property type="evidence" value="ECO:0007669"/>
    <property type="project" value="UniProtKB-SubCell"/>
</dbReference>
<dbReference type="InterPro" id="IPR001129">
    <property type="entry name" value="Membr-assoc_MAPEG"/>
</dbReference>
<gene>
    <name evidence="6" type="ORF">SAMN05421686_103228</name>
</gene>
<evidence type="ECO:0000256" key="3">
    <source>
        <dbReference type="ARBA" id="ARBA00022989"/>
    </source>
</evidence>
<evidence type="ECO:0000313" key="7">
    <source>
        <dbReference type="Proteomes" id="UP000185639"/>
    </source>
</evidence>
<evidence type="ECO:0000256" key="2">
    <source>
        <dbReference type="ARBA" id="ARBA00022692"/>
    </source>
</evidence>
<comment type="subcellular location">
    <subcellularLocation>
        <location evidence="1">Membrane</location>
    </subcellularLocation>
</comment>
<organism evidence="6 7">
    <name type="scientific">Thalassolituus maritimus</name>
    <dbReference type="NCBI Taxonomy" id="484498"/>
    <lineage>
        <taxon>Bacteria</taxon>
        <taxon>Pseudomonadati</taxon>
        <taxon>Pseudomonadota</taxon>
        <taxon>Gammaproteobacteria</taxon>
        <taxon>Oceanospirillales</taxon>
        <taxon>Oceanospirillaceae</taxon>
        <taxon>Thalassolituus</taxon>
    </lineage>
</organism>
<sequence>MTTEMMSLLTFAMTCLIVLLIQATIAMKAYGISYFMSNRDEAPAEESPLAQRFNRIVSNNIETGFIFVALVLVAAQTEVSNGLTIWGSIVFAAARIVYPVIYAAGIPVVRTLVWDTGIVALFVIFTGIVTA</sequence>
<dbReference type="RefSeq" id="WP_076514749.1">
    <property type="nucleotide sequence ID" value="NZ_FTOH01000003.1"/>
</dbReference>
<dbReference type="EMBL" id="FTOH01000003">
    <property type="protein sequence ID" value="SIS67738.1"/>
    <property type="molecule type" value="Genomic_DNA"/>
</dbReference>
<reference evidence="7" key="1">
    <citation type="submission" date="2017-01" db="EMBL/GenBank/DDBJ databases">
        <authorList>
            <person name="Varghese N."/>
            <person name="Submissions S."/>
        </authorList>
    </citation>
    <scope>NUCLEOTIDE SEQUENCE [LARGE SCALE GENOMIC DNA]</scope>
    <source>
        <strain evidence="7">DSM 24913</strain>
    </source>
</reference>
<dbReference type="Gene3D" id="1.20.120.550">
    <property type="entry name" value="Membrane associated eicosanoid/glutathione metabolism-like domain"/>
    <property type="match status" value="1"/>
</dbReference>
<keyword evidence="2 5" id="KW-0812">Transmembrane</keyword>
<accession>A0A1N7L1K8</accession>
<dbReference type="Pfam" id="PF01124">
    <property type="entry name" value="MAPEG"/>
    <property type="match status" value="1"/>
</dbReference>
<feature type="transmembrane region" description="Helical" evidence="5">
    <location>
        <begin position="85"/>
        <end position="106"/>
    </location>
</feature>
<keyword evidence="4 5" id="KW-0472">Membrane</keyword>
<proteinExistence type="predicted"/>
<evidence type="ECO:0000313" key="6">
    <source>
        <dbReference type="EMBL" id="SIS67738.1"/>
    </source>
</evidence>
<dbReference type="PANTHER" id="PTHR35371:SF1">
    <property type="entry name" value="BLR7753 PROTEIN"/>
    <property type="match status" value="1"/>
</dbReference>
<dbReference type="Proteomes" id="UP000185639">
    <property type="component" value="Unassembled WGS sequence"/>
</dbReference>
<feature type="transmembrane region" description="Helical" evidence="5">
    <location>
        <begin position="112"/>
        <end position="130"/>
    </location>
</feature>
<keyword evidence="7" id="KW-1185">Reference proteome</keyword>
<keyword evidence="3 5" id="KW-1133">Transmembrane helix</keyword>
<dbReference type="PANTHER" id="PTHR35371">
    <property type="entry name" value="INNER MEMBRANE PROTEIN"/>
    <property type="match status" value="1"/>
</dbReference>
<evidence type="ECO:0000256" key="1">
    <source>
        <dbReference type="ARBA" id="ARBA00004370"/>
    </source>
</evidence>
<name>A0A1N7L1K8_9GAMM</name>
<dbReference type="SUPFAM" id="SSF161084">
    <property type="entry name" value="MAPEG domain-like"/>
    <property type="match status" value="1"/>
</dbReference>
<protein>
    <submittedName>
        <fullName evidence="6">Uncharacterized conserved protein, MAPEG superfamily</fullName>
    </submittedName>
</protein>
<evidence type="ECO:0000256" key="5">
    <source>
        <dbReference type="SAM" id="Phobius"/>
    </source>
</evidence>
<dbReference type="AlphaFoldDB" id="A0A1N7L1K8"/>